<dbReference type="Proteomes" id="UP001430953">
    <property type="component" value="Unassembled WGS sequence"/>
</dbReference>
<gene>
    <name evidence="1" type="ORF">PUN28_004898</name>
</gene>
<keyword evidence="2" id="KW-1185">Reference proteome</keyword>
<proteinExistence type="predicted"/>
<name>A0AAW2GDH7_9HYME</name>
<comment type="caution">
    <text evidence="1">The sequence shown here is derived from an EMBL/GenBank/DDBJ whole genome shotgun (WGS) entry which is preliminary data.</text>
</comment>
<accession>A0AAW2GDH7</accession>
<organism evidence="1 2">
    <name type="scientific">Cardiocondyla obscurior</name>
    <dbReference type="NCBI Taxonomy" id="286306"/>
    <lineage>
        <taxon>Eukaryota</taxon>
        <taxon>Metazoa</taxon>
        <taxon>Ecdysozoa</taxon>
        <taxon>Arthropoda</taxon>
        <taxon>Hexapoda</taxon>
        <taxon>Insecta</taxon>
        <taxon>Pterygota</taxon>
        <taxon>Neoptera</taxon>
        <taxon>Endopterygota</taxon>
        <taxon>Hymenoptera</taxon>
        <taxon>Apocrita</taxon>
        <taxon>Aculeata</taxon>
        <taxon>Formicoidea</taxon>
        <taxon>Formicidae</taxon>
        <taxon>Myrmicinae</taxon>
        <taxon>Cardiocondyla</taxon>
    </lineage>
</organism>
<protein>
    <submittedName>
        <fullName evidence="1">Uncharacterized protein</fullName>
    </submittedName>
</protein>
<sequence>MDNYPNCREASCATSVAPRVSIPSRTSALEELGDILPRTTHWDPTPPLAPLPPPRVPRSLSFSLSFLSSFVFFPTTHRPLSFHSPVAALQTTLPPLLLLPFLPRHSSPVPVVPVLRALFEGRSISIMAPTPIDFSHALSAFVLSAKQTPRRARAGFFAPKCRRLSRSRVSSQTKNYGER</sequence>
<evidence type="ECO:0000313" key="2">
    <source>
        <dbReference type="Proteomes" id="UP001430953"/>
    </source>
</evidence>
<reference evidence="1 2" key="1">
    <citation type="submission" date="2023-03" db="EMBL/GenBank/DDBJ databases">
        <title>High recombination rates correlate with genetic variation in Cardiocondyla obscurior ants.</title>
        <authorList>
            <person name="Errbii M."/>
        </authorList>
    </citation>
    <scope>NUCLEOTIDE SEQUENCE [LARGE SCALE GENOMIC DNA]</scope>
    <source>
        <strain evidence="1">Alpha-2009</strain>
        <tissue evidence="1">Whole body</tissue>
    </source>
</reference>
<dbReference type="AlphaFoldDB" id="A0AAW2GDH7"/>
<dbReference type="EMBL" id="JADYXP020000004">
    <property type="protein sequence ID" value="KAL0126088.1"/>
    <property type="molecule type" value="Genomic_DNA"/>
</dbReference>
<evidence type="ECO:0000313" key="1">
    <source>
        <dbReference type="EMBL" id="KAL0126088.1"/>
    </source>
</evidence>